<dbReference type="OMA" id="FLAKDIW"/>
<dbReference type="InParanoid" id="D2VY99"/>
<dbReference type="VEuPathDB" id="AmoebaDB:NAEGRDRAFT_81691"/>
<dbReference type="Proteomes" id="UP000006671">
    <property type="component" value="Unassembled WGS sequence"/>
</dbReference>
<proteinExistence type="predicted"/>
<protein>
    <submittedName>
        <fullName evidence="2">Predicted protein</fullName>
    </submittedName>
</protein>
<gene>
    <name evidence="2" type="ORF">NAEGRDRAFT_81691</name>
</gene>
<organism evidence="3">
    <name type="scientific">Naegleria gruberi</name>
    <name type="common">Amoeba</name>
    <dbReference type="NCBI Taxonomy" id="5762"/>
    <lineage>
        <taxon>Eukaryota</taxon>
        <taxon>Discoba</taxon>
        <taxon>Heterolobosea</taxon>
        <taxon>Tetramitia</taxon>
        <taxon>Eutetramitia</taxon>
        <taxon>Vahlkampfiidae</taxon>
        <taxon>Naegleria</taxon>
    </lineage>
</organism>
<name>D2VY99_NAEGR</name>
<dbReference type="RefSeq" id="XP_002670908.1">
    <property type="nucleotide sequence ID" value="XM_002670862.1"/>
</dbReference>
<keyword evidence="3" id="KW-1185">Reference proteome</keyword>
<dbReference type="KEGG" id="ngr:NAEGRDRAFT_81691"/>
<dbReference type="eggNOG" id="ENOG502RXVF">
    <property type="taxonomic scope" value="Eukaryota"/>
</dbReference>
<evidence type="ECO:0000313" key="3">
    <source>
        <dbReference type="Proteomes" id="UP000006671"/>
    </source>
</evidence>
<dbReference type="STRING" id="5762.D2VY99"/>
<evidence type="ECO:0000313" key="2">
    <source>
        <dbReference type="EMBL" id="EFC38164.1"/>
    </source>
</evidence>
<reference evidence="2 3" key="1">
    <citation type="journal article" date="2010" name="Cell">
        <title>The genome of Naegleria gruberi illuminates early eukaryotic versatility.</title>
        <authorList>
            <person name="Fritz-Laylin L.K."/>
            <person name="Prochnik S.E."/>
            <person name="Ginger M.L."/>
            <person name="Dacks J.B."/>
            <person name="Carpenter M.L."/>
            <person name="Field M.C."/>
            <person name="Kuo A."/>
            <person name="Paredez A."/>
            <person name="Chapman J."/>
            <person name="Pham J."/>
            <person name="Shu S."/>
            <person name="Neupane R."/>
            <person name="Cipriano M."/>
            <person name="Mancuso J."/>
            <person name="Tu H."/>
            <person name="Salamov A."/>
            <person name="Lindquist E."/>
            <person name="Shapiro H."/>
            <person name="Lucas S."/>
            <person name="Grigoriev I.V."/>
            <person name="Cande W.Z."/>
            <person name="Fulton C."/>
            <person name="Rokhsar D.S."/>
            <person name="Dawson S.C."/>
        </authorList>
    </citation>
    <scope>NUCLEOTIDE SEQUENCE [LARGE SCALE GENOMIC DNA]</scope>
    <source>
        <strain evidence="2 3">NEG-M</strain>
    </source>
</reference>
<evidence type="ECO:0000256" key="1">
    <source>
        <dbReference type="SAM" id="MobiDB-lite"/>
    </source>
</evidence>
<feature type="region of interest" description="Disordered" evidence="1">
    <location>
        <begin position="219"/>
        <end position="245"/>
    </location>
</feature>
<dbReference type="EMBL" id="GG738910">
    <property type="protein sequence ID" value="EFC38164.1"/>
    <property type="molecule type" value="Genomic_DNA"/>
</dbReference>
<dbReference type="AlphaFoldDB" id="D2VY99"/>
<dbReference type="GeneID" id="8857765"/>
<dbReference type="OrthoDB" id="204305at2759"/>
<sequence length="245" mass="27681">MPKEDQKFVVSYGLYGGDPKYTTGAIRNAELVRYIYPGWVCRFYHDNTVPKNVLTQLEELGAELINVANDGMSGGIGGMFWRFLVAGDETVDRYIVRDSDSRLNAREAAAVEEWIESGYPVHSMRDHLGHDAPMNGGMWGGVKGAIPDIIAKIKAWPNRDQFWMDMNFLAKDIWPLIKDKTLSHDSVVCTKYPNSKSFPTRRIAKEHVGQVFDALESPRLGDMNDGRMDTPSPMACRRKPEWTHG</sequence>
<accession>D2VY99</accession>